<dbReference type="SUPFAM" id="SSF103473">
    <property type="entry name" value="MFS general substrate transporter"/>
    <property type="match status" value="1"/>
</dbReference>
<feature type="transmembrane region" description="Helical" evidence="7">
    <location>
        <begin position="42"/>
        <end position="66"/>
    </location>
</feature>
<evidence type="ECO:0000256" key="7">
    <source>
        <dbReference type="SAM" id="Phobius"/>
    </source>
</evidence>
<feature type="transmembrane region" description="Helical" evidence="7">
    <location>
        <begin position="132"/>
        <end position="156"/>
    </location>
</feature>
<accession>A0A024QDU8</accession>
<evidence type="ECO:0000259" key="8">
    <source>
        <dbReference type="PROSITE" id="PS50850"/>
    </source>
</evidence>
<feature type="transmembrane region" description="Helical" evidence="7">
    <location>
        <begin position="218"/>
        <end position="243"/>
    </location>
</feature>
<evidence type="ECO:0000256" key="2">
    <source>
        <dbReference type="ARBA" id="ARBA00022448"/>
    </source>
</evidence>
<dbReference type="Pfam" id="PF07690">
    <property type="entry name" value="MFS_1"/>
    <property type="match status" value="2"/>
</dbReference>
<feature type="domain" description="Major facilitator superfamily (MFS) profile" evidence="8">
    <location>
        <begin position="1"/>
        <end position="406"/>
    </location>
</feature>
<dbReference type="PANTHER" id="PTHR23517:SF3">
    <property type="entry name" value="INTEGRAL MEMBRANE TRANSPORT PROTEIN"/>
    <property type="match status" value="1"/>
</dbReference>
<sequence>MQWVAWDQNLKIRLIGETLFNMLFWMYFPFLTIYFSEALGKMTAGIMMTAPSIISIIGSMLGGYLADQFGRRSTMLIGSFLQVGMFALFALSISHWIDYIAFITISFGKSLYRPASAAMVADLVPKAKRRRVFATFATANNLGAVFGPVIGAVLFFNYRSELLWSCTLITLLYSLAILSLIRETMPDPQRKHEHTYNMWLLLKEQFLNYRLIFRDKAFFLYILAGVFITISIMQLDLYLAIYVNDYVPSQALFHWKGWSLTLDSEKVFGWMIGLNGLLFVLFIIPVTKQLENWSDRNALVLSAILSGIGMFLVGLAANVWLLFIFTVILTLGEIIHGPVVQNFVSNYAPKTARGQYMGAADLQFSIGRFIAPLTVILSTSFSPLIVFGFILSCAIISASIYVQLFKIIAIDKKIQSSST</sequence>
<dbReference type="RefSeq" id="WP_038244658.1">
    <property type="nucleotide sequence ID" value="NZ_BNER01000004.1"/>
</dbReference>
<dbReference type="OrthoDB" id="9793283at2"/>
<reference evidence="10" key="2">
    <citation type="submission" date="2014-05" db="EMBL/GenBank/DDBJ databases">
        <title>Draft genome sequence of Virgibacillus massiliensis Vm-5.</title>
        <authorList>
            <person name="Khelaifia S."/>
            <person name="Croce O."/>
            <person name="Lagier J.C."/>
            <person name="Raoult D."/>
        </authorList>
    </citation>
    <scope>NUCLEOTIDE SEQUENCE [LARGE SCALE GENOMIC DNA]</scope>
    <source>
        <strain evidence="10">Vm-5</strain>
    </source>
</reference>
<feature type="transmembrane region" description="Helical" evidence="7">
    <location>
        <begin position="162"/>
        <end position="181"/>
    </location>
</feature>
<dbReference type="GO" id="GO:0005886">
    <property type="term" value="C:plasma membrane"/>
    <property type="evidence" value="ECO:0007669"/>
    <property type="project" value="UniProtKB-SubCell"/>
</dbReference>
<dbReference type="InterPro" id="IPR020846">
    <property type="entry name" value="MFS_dom"/>
</dbReference>
<dbReference type="GO" id="GO:0022857">
    <property type="term" value="F:transmembrane transporter activity"/>
    <property type="evidence" value="ECO:0007669"/>
    <property type="project" value="InterPro"/>
</dbReference>
<evidence type="ECO:0000256" key="1">
    <source>
        <dbReference type="ARBA" id="ARBA00004651"/>
    </source>
</evidence>
<proteinExistence type="predicted"/>
<evidence type="ECO:0000256" key="5">
    <source>
        <dbReference type="ARBA" id="ARBA00022989"/>
    </source>
</evidence>
<keyword evidence="4 7" id="KW-0812">Transmembrane</keyword>
<feature type="transmembrane region" description="Helical" evidence="7">
    <location>
        <begin position="12"/>
        <end position="36"/>
    </location>
</feature>
<keyword evidence="10" id="KW-1185">Reference proteome</keyword>
<comment type="caution">
    <text evidence="9">The sequence shown here is derived from an EMBL/GenBank/DDBJ whole genome shotgun (WGS) entry which is preliminary data.</text>
</comment>
<keyword evidence="3" id="KW-1003">Cell membrane</keyword>
<comment type="subcellular location">
    <subcellularLocation>
        <location evidence="1">Cell membrane</location>
        <topology evidence="1">Multi-pass membrane protein</topology>
    </subcellularLocation>
</comment>
<evidence type="ECO:0000256" key="6">
    <source>
        <dbReference type="ARBA" id="ARBA00023136"/>
    </source>
</evidence>
<organism evidence="9 10">
    <name type="scientific">Virgibacillus massiliensis</name>
    <dbReference type="NCBI Taxonomy" id="1462526"/>
    <lineage>
        <taxon>Bacteria</taxon>
        <taxon>Bacillati</taxon>
        <taxon>Bacillota</taxon>
        <taxon>Bacilli</taxon>
        <taxon>Bacillales</taxon>
        <taxon>Bacillaceae</taxon>
        <taxon>Virgibacillus</taxon>
    </lineage>
</organism>
<evidence type="ECO:0000256" key="4">
    <source>
        <dbReference type="ARBA" id="ARBA00022692"/>
    </source>
</evidence>
<gene>
    <name evidence="9" type="primary">mdtH</name>
    <name evidence="9" type="ORF">BN990_02692</name>
</gene>
<feature type="transmembrane region" description="Helical" evidence="7">
    <location>
        <begin position="267"/>
        <end position="286"/>
    </location>
</feature>
<dbReference type="PROSITE" id="PS00216">
    <property type="entry name" value="SUGAR_TRANSPORT_1"/>
    <property type="match status" value="1"/>
</dbReference>
<keyword evidence="5 7" id="KW-1133">Transmembrane helix</keyword>
<dbReference type="InterPro" id="IPR005829">
    <property type="entry name" value="Sugar_transporter_CS"/>
</dbReference>
<keyword evidence="2" id="KW-0813">Transport</keyword>
<dbReference type="eggNOG" id="COG2814">
    <property type="taxonomic scope" value="Bacteria"/>
</dbReference>
<dbReference type="InterPro" id="IPR050171">
    <property type="entry name" value="MFS_Transporters"/>
</dbReference>
<evidence type="ECO:0000313" key="10">
    <source>
        <dbReference type="Proteomes" id="UP000028875"/>
    </source>
</evidence>
<feature type="transmembrane region" description="Helical" evidence="7">
    <location>
        <begin position="384"/>
        <end position="405"/>
    </location>
</feature>
<dbReference type="Gene3D" id="1.20.1250.20">
    <property type="entry name" value="MFS general substrate transporter like domains"/>
    <property type="match status" value="1"/>
</dbReference>
<evidence type="ECO:0000256" key="3">
    <source>
        <dbReference type="ARBA" id="ARBA00022475"/>
    </source>
</evidence>
<dbReference type="PANTHER" id="PTHR23517">
    <property type="entry name" value="RESISTANCE PROTEIN MDTM, PUTATIVE-RELATED-RELATED"/>
    <property type="match status" value="1"/>
</dbReference>
<dbReference type="AlphaFoldDB" id="A0A024QDU8"/>
<dbReference type="InterPro" id="IPR036259">
    <property type="entry name" value="MFS_trans_sf"/>
</dbReference>
<dbReference type="Proteomes" id="UP000028875">
    <property type="component" value="Unassembled WGS sequence"/>
</dbReference>
<dbReference type="EMBL" id="CCDP010000001">
    <property type="protein sequence ID" value="CDQ40370.1"/>
    <property type="molecule type" value="Genomic_DNA"/>
</dbReference>
<protein>
    <submittedName>
        <fullName evidence="9">Multidrug resistance protein MdtH</fullName>
    </submittedName>
</protein>
<evidence type="ECO:0000313" key="9">
    <source>
        <dbReference type="EMBL" id="CDQ40370.1"/>
    </source>
</evidence>
<dbReference type="InterPro" id="IPR011701">
    <property type="entry name" value="MFS"/>
</dbReference>
<dbReference type="PROSITE" id="PS50850">
    <property type="entry name" value="MFS"/>
    <property type="match status" value="1"/>
</dbReference>
<dbReference type="STRING" id="1462526.BN990_02692"/>
<reference evidence="9 10" key="1">
    <citation type="submission" date="2014-03" db="EMBL/GenBank/DDBJ databases">
        <authorList>
            <person name="Urmite Genomes U."/>
        </authorList>
    </citation>
    <scope>NUCLEOTIDE SEQUENCE [LARGE SCALE GENOMIC DNA]</scope>
    <source>
        <strain evidence="9 10">Vm-5</strain>
    </source>
</reference>
<dbReference type="CDD" id="cd17329">
    <property type="entry name" value="MFS_MdtH_MDR_like"/>
    <property type="match status" value="1"/>
</dbReference>
<name>A0A024QDU8_9BACI</name>
<feature type="transmembrane region" description="Helical" evidence="7">
    <location>
        <begin position="73"/>
        <end position="93"/>
    </location>
</feature>
<keyword evidence="6 7" id="KW-0472">Membrane</keyword>
<feature type="transmembrane region" description="Helical" evidence="7">
    <location>
        <begin position="298"/>
        <end position="317"/>
    </location>
</feature>